<evidence type="ECO:0000313" key="1">
    <source>
        <dbReference type="EMBL" id="RDH39851.1"/>
    </source>
</evidence>
<gene>
    <name evidence="1" type="ORF">CFE62_006825</name>
</gene>
<sequence>MTAPISLEHFTHLKQPASDYLSQTYQISSQLNDLVEALKQLLSFIQGYTKSSHSLLDKGYIPVKDLEDLYICQVQGIKYLRLAAKDIETLNGFERYSKALEELEKQEVAYA</sequence>
<accession>A0A370CF56</accession>
<comment type="caution">
    <text evidence="1">The sequence shown here is derived from an EMBL/GenBank/DDBJ whole genome shotgun (WGS) entry which is preliminary data.</text>
</comment>
<reference evidence="1 2" key="1">
    <citation type="journal article" date="2017" name="Int. J. Syst. Evol. Microbiol.">
        <title>Aquarickettsiella crustaci n. gen. n. sp. (Gammaproteobacteria: Legionellales: Coxiellaceae); a bacterial pathogen of the freshwater crustacean: Gammarus fossarum (Malacostraca: Amphipoda).</title>
        <authorList>
            <person name="Bojko J."/>
            <person name="Dunn A.M."/>
            <person name="Stebbing P.D."/>
            <person name="Van Aerle R."/>
            <person name="Bacela-Spychalska K."/>
            <person name="Bean T.P."/>
            <person name="Stentiford G.D."/>
        </authorList>
    </citation>
    <scope>NUCLEOTIDE SEQUENCE [LARGE SCALE GENOMIC DNA]</scope>
    <source>
        <strain evidence="1">RA15029</strain>
    </source>
</reference>
<reference evidence="1 2" key="2">
    <citation type="journal article" date="2018" name="J. Invertebr. Pathol.">
        <title>'Candidatus Aquirickettsiella gammari' (Gammaproteobacteria: Legionellales: Coxiellaceae): A bacterial pathogen of the freshwater crustacean Gammarus fossarum (Malacostraca: Amphipoda).</title>
        <authorList>
            <person name="Bojko J."/>
            <person name="Dunn A.M."/>
            <person name="Stebbing P.D."/>
            <person name="van Aerle R."/>
            <person name="Bacela-Spychalska K."/>
            <person name="Bean T.P."/>
            <person name="Urrutia A."/>
            <person name="Stentiford G.D."/>
        </authorList>
    </citation>
    <scope>NUCLEOTIDE SEQUENCE [LARGE SCALE GENOMIC DNA]</scope>
    <source>
        <strain evidence="1">RA15029</strain>
    </source>
</reference>
<dbReference type="AlphaFoldDB" id="A0A370CF56"/>
<organism evidence="1 2">
    <name type="scientific">Candidatus Aquirickettsiella gammari</name>
    <dbReference type="NCBI Taxonomy" id="2016198"/>
    <lineage>
        <taxon>Bacteria</taxon>
        <taxon>Pseudomonadati</taxon>
        <taxon>Pseudomonadota</taxon>
        <taxon>Gammaproteobacteria</taxon>
        <taxon>Legionellales</taxon>
        <taxon>Coxiellaceae</taxon>
        <taxon>Candidatus Aquirickettsiella</taxon>
    </lineage>
</organism>
<dbReference type="Proteomes" id="UP000226429">
    <property type="component" value="Unassembled WGS sequence"/>
</dbReference>
<protein>
    <submittedName>
        <fullName evidence="1">Uncharacterized protein</fullName>
    </submittedName>
</protein>
<proteinExistence type="predicted"/>
<name>A0A370CF56_9COXI</name>
<keyword evidence="2" id="KW-1185">Reference proteome</keyword>
<dbReference type="EMBL" id="NMOS02000032">
    <property type="protein sequence ID" value="RDH39851.1"/>
    <property type="molecule type" value="Genomic_DNA"/>
</dbReference>
<evidence type="ECO:0000313" key="2">
    <source>
        <dbReference type="Proteomes" id="UP000226429"/>
    </source>
</evidence>